<dbReference type="SUPFAM" id="SSF46894">
    <property type="entry name" value="C-terminal effector domain of the bipartite response regulators"/>
    <property type="match status" value="1"/>
</dbReference>
<dbReference type="InterPro" id="IPR005143">
    <property type="entry name" value="TF_LuxR_autoind-bd_dom"/>
</dbReference>
<dbReference type="Gene3D" id="3.30.450.80">
    <property type="entry name" value="Transcription factor LuxR-like, autoinducer-binding domain"/>
    <property type="match status" value="1"/>
</dbReference>
<keyword evidence="1" id="KW-0805">Transcription regulation</keyword>
<dbReference type="Pfam" id="PF03472">
    <property type="entry name" value="Autoind_bind"/>
    <property type="match status" value="1"/>
</dbReference>
<dbReference type="GO" id="GO:0006355">
    <property type="term" value="P:regulation of DNA-templated transcription"/>
    <property type="evidence" value="ECO:0007669"/>
    <property type="project" value="InterPro"/>
</dbReference>
<dbReference type="GeneID" id="68839916"/>
<dbReference type="AlphaFoldDB" id="A0A1D9LC06"/>
<dbReference type="SUPFAM" id="SSF75516">
    <property type="entry name" value="Pheromone-binding domain of LuxR-like quorum-sensing transcription factors"/>
    <property type="match status" value="1"/>
</dbReference>
<evidence type="ECO:0000256" key="3">
    <source>
        <dbReference type="ARBA" id="ARBA00023163"/>
    </source>
</evidence>
<protein>
    <recommendedName>
        <fullName evidence="4">Transcription factor LuxR-like autoinducer-binding domain-containing protein</fullName>
    </recommendedName>
</protein>
<accession>A0A1D9LC06</accession>
<dbReference type="InterPro" id="IPR036693">
    <property type="entry name" value="TF_LuxR_autoind-bd_dom_sf"/>
</dbReference>
<dbReference type="STRING" id="1108595.BKX93_01600"/>
<feature type="domain" description="Transcription factor LuxR-like autoinducer-binding" evidence="4">
    <location>
        <begin position="67"/>
        <end position="179"/>
    </location>
</feature>
<keyword evidence="3" id="KW-0804">Transcription</keyword>
<dbReference type="EMBL" id="CP017707">
    <property type="protein sequence ID" value="AOZ48816.1"/>
    <property type="molecule type" value="Genomic_DNA"/>
</dbReference>
<dbReference type="KEGG" id="cvc:BKX93_01600"/>
<dbReference type="GO" id="GO:0003677">
    <property type="term" value="F:DNA binding"/>
    <property type="evidence" value="ECO:0007669"/>
    <property type="project" value="UniProtKB-KW"/>
</dbReference>
<keyword evidence="2" id="KW-0238">DNA-binding</keyword>
<evidence type="ECO:0000313" key="5">
    <source>
        <dbReference type="EMBL" id="AOZ48816.1"/>
    </source>
</evidence>
<name>A0A1D9LC06_9NEIS</name>
<gene>
    <name evidence="5" type="ORF">BKX93_01600</name>
</gene>
<evidence type="ECO:0000259" key="4">
    <source>
        <dbReference type="Pfam" id="PF03472"/>
    </source>
</evidence>
<evidence type="ECO:0000256" key="1">
    <source>
        <dbReference type="ARBA" id="ARBA00023015"/>
    </source>
</evidence>
<evidence type="ECO:0000313" key="6">
    <source>
        <dbReference type="Proteomes" id="UP000178776"/>
    </source>
</evidence>
<dbReference type="Proteomes" id="UP000178776">
    <property type="component" value="Chromosome"/>
</dbReference>
<proteinExistence type="predicted"/>
<organism evidence="5 6">
    <name type="scientific">Chromobacterium vaccinii</name>
    <dbReference type="NCBI Taxonomy" id="1108595"/>
    <lineage>
        <taxon>Bacteria</taxon>
        <taxon>Pseudomonadati</taxon>
        <taxon>Pseudomonadota</taxon>
        <taxon>Betaproteobacteria</taxon>
        <taxon>Neisseriales</taxon>
        <taxon>Chromobacteriaceae</taxon>
        <taxon>Chromobacterium</taxon>
    </lineage>
</organism>
<evidence type="ECO:0000256" key="2">
    <source>
        <dbReference type="ARBA" id="ARBA00023125"/>
    </source>
</evidence>
<sequence>MTTAIDQLPEVAAISNNRINAAICAAAALRSMLVRARTRDDLDAALALVCTVAGGAPTLLATFYGTKVPSLYINHGWSEDWLLRYVERGYVKVDPIVRASAGEPVVWSTRLYAQGLTQAQRRFVSDCEHHKLTHGLTYIADKGGGVRYVLSMIGRQVEDDRALRDLLEMLLPDLAEVAHRVFASNARIAKTSKIQQTVIDLYCKRGFKRAEVASALGKSVYTIDYHIGRLMETYEASTVEQLMYKIGACE</sequence>
<dbReference type="InterPro" id="IPR016032">
    <property type="entry name" value="Sig_transdc_resp-reg_C-effctor"/>
</dbReference>
<reference evidence="5 6" key="1">
    <citation type="submission" date="2016-10" db="EMBL/GenBank/DDBJ databases">
        <title>Chromobacterium muskegensis sp. nov., an insecticidal bacterium isolated from Sphagnum bogs.</title>
        <authorList>
            <person name="Sparks M.E."/>
            <person name="Blackburn M.B."/>
            <person name="Gundersen-Rindal D.E."/>
            <person name="Mitchell A."/>
            <person name="Farrar R."/>
            <person name="Kuhar D."/>
        </authorList>
    </citation>
    <scope>NUCLEOTIDE SEQUENCE [LARGE SCALE GENOMIC DNA]</scope>
    <source>
        <strain evidence="5 6">21-1</strain>
    </source>
</reference>
<dbReference type="RefSeq" id="WP_070978336.1">
    <property type="nucleotide sequence ID" value="NZ_CP017707.1"/>
</dbReference>